<dbReference type="EMBL" id="VOBQ01000002">
    <property type="protein sequence ID" value="TWO73007.1"/>
    <property type="molecule type" value="Genomic_DNA"/>
</dbReference>
<comment type="caution">
    <text evidence="2">The sequence shown here is derived from an EMBL/GenBank/DDBJ whole genome shotgun (WGS) entry which is preliminary data.</text>
</comment>
<dbReference type="InterPro" id="IPR006121">
    <property type="entry name" value="HMA_dom"/>
</dbReference>
<dbReference type="Gene3D" id="3.30.70.100">
    <property type="match status" value="1"/>
</dbReference>
<feature type="domain" description="HMA" evidence="1">
    <location>
        <begin position="1"/>
        <end position="63"/>
    </location>
</feature>
<dbReference type="InterPro" id="IPR036163">
    <property type="entry name" value="HMA_dom_sf"/>
</dbReference>
<reference evidence="2 3" key="1">
    <citation type="submission" date="2019-07" db="EMBL/GenBank/DDBJ databases">
        <title>Caenimonas sedimenti sp. nov., isolated from activated sludge.</title>
        <authorList>
            <person name="Xu J."/>
        </authorList>
    </citation>
    <scope>NUCLEOTIDE SEQUENCE [LARGE SCALE GENOMIC DNA]</scope>
    <source>
        <strain evidence="2 3">HX-9-20</strain>
    </source>
</reference>
<dbReference type="CDD" id="cd00371">
    <property type="entry name" value="HMA"/>
    <property type="match status" value="1"/>
</dbReference>
<accession>A0A562ZXB7</accession>
<dbReference type="Pfam" id="PF00403">
    <property type="entry name" value="HMA"/>
    <property type="match status" value="1"/>
</dbReference>
<dbReference type="GO" id="GO:0046872">
    <property type="term" value="F:metal ion binding"/>
    <property type="evidence" value="ECO:0007669"/>
    <property type="project" value="InterPro"/>
</dbReference>
<evidence type="ECO:0000313" key="2">
    <source>
        <dbReference type="EMBL" id="TWO73007.1"/>
    </source>
</evidence>
<protein>
    <submittedName>
        <fullName evidence="2">Heavy-metal-associated domain-containing protein</fullName>
    </submittedName>
</protein>
<dbReference type="SUPFAM" id="SSF55008">
    <property type="entry name" value="HMA, heavy metal-associated domain"/>
    <property type="match status" value="1"/>
</dbReference>
<dbReference type="RefSeq" id="WP_145890400.1">
    <property type="nucleotide sequence ID" value="NZ_VOBQ01000002.1"/>
</dbReference>
<dbReference type="Proteomes" id="UP000318199">
    <property type="component" value="Unassembled WGS sequence"/>
</dbReference>
<sequence length="104" mass="10248">MITFHIPDMTCGSCASAIARAVAKVDEHARLEVSIGQKLLSVQSAATESELAKAIQEAGYAPAKLTASAPRPAPASGGCCGGARKAASTSGAQAALAGRSSCCG</sequence>
<gene>
    <name evidence="2" type="ORF">FN976_01860</name>
</gene>
<evidence type="ECO:0000259" key="1">
    <source>
        <dbReference type="PROSITE" id="PS50846"/>
    </source>
</evidence>
<dbReference type="PROSITE" id="PS50846">
    <property type="entry name" value="HMA_2"/>
    <property type="match status" value="1"/>
</dbReference>
<organism evidence="2 3">
    <name type="scientific">Caenimonas sedimenti</name>
    <dbReference type="NCBI Taxonomy" id="2596921"/>
    <lineage>
        <taxon>Bacteria</taxon>
        <taxon>Pseudomonadati</taxon>
        <taxon>Pseudomonadota</taxon>
        <taxon>Betaproteobacteria</taxon>
        <taxon>Burkholderiales</taxon>
        <taxon>Comamonadaceae</taxon>
        <taxon>Caenimonas</taxon>
    </lineage>
</organism>
<dbReference type="AlphaFoldDB" id="A0A562ZXB7"/>
<keyword evidence="3" id="KW-1185">Reference proteome</keyword>
<name>A0A562ZXB7_9BURK</name>
<dbReference type="OrthoDB" id="9813965at2"/>
<evidence type="ECO:0000313" key="3">
    <source>
        <dbReference type="Proteomes" id="UP000318199"/>
    </source>
</evidence>
<proteinExistence type="predicted"/>